<feature type="signal peptide" evidence="12">
    <location>
        <begin position="1"/>
        <end position="28"/>
    </location>
</feature>
<keyword evidence="6 12" id="KW-0732">Signal</keyword>
<evidence type="ECO:0000256" key="8">
    <source>
        <dbReference type="ARBA" id="ARBA00023136"/>
    </source>
</evidence>
<feature type="domain" description="TonB-dependent receptor plug" evidence="14">
    <location>
        <begin position="150"/>
        <end position="241"/>
    </location>
</feature>
<feature type="chain" id="PRO_5011755900" evidence="12">
    <location>
        <begin position="29"/>
        <end position="787"/>
    </location>
</feature>
<dbReference type="PANTHER" id="PTHR30069:SF29">
    <property type="entry name" value="HEMOGLOBIN AND HEMOGLOBIN-HAPTOGLOBIN-BINDING PROTEIN 1-RELATED"/>
    <property type="match status" value="1"/>
</dbReference>
<keyword evidence="7 11" id="KW-0798">TonB box</keyword>
<keyword evidence="9 15" id="KW-0675">Receptor</keyword>
<dbReference type="InterPro" id="IPR037066">
    <property type="entry name" value="Plug_dom_sf"/>
</dbReference>
<dbReference type="InterPro" id="IPR012910">
    <property type="entry name" value="Plug_dom"/>
</dbReference>
<evidence type="ECO:0000313" key="16">
    <source>
        <dbReference type="Proteomes" id="UP000198862"/>
    </source>
</evidence>
<dbReference type="OrthoDB" id="9758870at2"/>
<evidence type="ECO:0000256" key="12">
    <source>
        <dbReference type="SAM" id="SignalP"/>
    </source>
</evidence>
<name>A0A1I1TYI1_9GAMM</name>
<dbReference type="Pfam" id="PF00593">
    <property type="entry name" value="TonB_dep_Rec_b-barrel"/>
    <property type="match status" value="1"/>
</dbReference>
<sequence>MQRHCFNFKLIALILSGLFNICTLTVQAYEEVKVYTGKSLIEVLKTLNTQGFKLIYSSMQVHSGMLIKHEPSDKSGLALIESLLSEFSLTLKSGPNNSQIIIKKMENVGVVNLAVNKPIIEPIVQPIEKIMISASQFDLVYSSVAEQEYMDQKDIERLSILGKDVNRAIALLPGVAGGDISSRLHIRGGTSKENLFLLDGMPLIDPFHLKDVGGILGIVDAFSIGNAQVITGGAPVEFGNHLSGIVQLTSNNYSETNPWSIGASLLDFKVKGSGSFNNENDDWFFVLRKGAFSQVSALSKVDFGDYNPKYLDLFAKINKELTFDTLLTWHSLIGKDNTICLDDCFTDEERGSYSGYHWLTFDTDWTEKLSSSSLIGSGNLQSIYQTGFTGDKYFIALDDTLKWGFLIFKQDWQYRASSSYMLKMGFEVKRLDAKYRYKQAYHVYNPFRPMSEQLEKTFRQSLLDQNGSAYSAYLASRFKVNKRVTVETGLRWDKQSYTNEEQFSPRFNFTYDTSDNSNLKLSWGVYQQAQGVHQLLVEDGVESFNTAQKVKKINLAYQRRLFENYSYKVSLYNKDYDKLLPRFENVLFPGSNEHGEINLDRKAFNAQSAYAKGMELIIEKKDNDKLNWRFAYSLSKTEDVINDIQIPRHWDQRHAFKFSSNYQFSSACDISLAANYHTGWRATKVKFNPLYLDDEINQANLILGPTYEAKYPDYFRVDLGIGCEVKLSNSKIRYTFGALNIFDRENASGTSSISDLFSSEGIIYGVETNEDDTYIPLIPSVSIVWHF</sequence>
<comment type="similarity">
    <text evidence="2">Belongs to the TonB-dependent receptor family. Hemoglobin/haptoglobin binding protein subfamily.</text>
</comment>
<dbReference type="GO" id="GO:0044718">
    <property type="term" value="P:siderophore transmembrane transport"/>
    <property type="evidence" value="ECO:0007669"/>
    <property type="project" value="TreeGrafter"/>
</dbReference>
<dbReference type="GO" id="GO:0009279">
    <property type="term" value="C:cell outer membrane"/>
    <property type="evidence" value="ECO:0007669"/>
    <property type="project" value="UniProtKB-SubCell"/>
</dbReference>
<evidence type="ECO:0000256" key="9">
    <source>
        <dbReference type="ARBA" id="ARBA00023170"/>
    </source>
</evidence>
<keyword evidence="3" id="KW-0813">Transport</keyword>
<keyword evidence="10" id="KW-0998">Cell outer membrane</keyword>
<reference evidence="15 16" key="1">
    <citation type="submission" date="2016-10" db="EMBL/GenBank/DDBJ databases">
        <authorList>
            <person name="de Groot N.N."/>
        </authorList>
    </citation>
    <scope>NUCLEOTIDE SEQUENCE [LARGE SCALE GENOMIC DNA]</scope>
    <source>
        <strain evidence="15 16">DSM 6059</strain>
    </source>
</reference>
<dbReference type="Proteomes" id="UP000198862">
    <property type="component" value="Unassembled WGS sequence"/>
</dbReference>
<evidence type="ECO:0000259" key="14">
    <source>
        <dbReference type="Pfam" id="PF07715"/>
    </source>
</evidence>
<evidence type="ECO:0000256" key="10">
    <source>
        <dbReference type="ARBA" id="ARBA00023237"/>
    </source>
</evidence>
<evidence type="ECO:0000313" key="15">
    <source>
        <dbReference type="EMBL" id="SFD63425.1"/>
    </source>
</evidence>
<dbReference type="Gene3D" id="2.170.130.10">
    <property type="entry name" value="TonB-dependent receptor, plug domain"/>
    <property type="match status" value="1"/>
</dbReference>
<organism evidence="15 16">
    <name type="scientific">Pseudoalteromonas denitrificans DSM 6059</name>
    <dbReference type="NCBI Taxonomy" id="1123010"/>
    <lineage>
        <taxon>Bacteria</taxon>
        <taxon>Pseudomonadati</taxon>
        <taxon>Pseudomonadota</taxon>
        <taxon>Gammaproteobacteria</taxon>
        <taxon>Alteromonadales</taxon>
        <taxon>Pseudoalteromonadaceae</taxon>
        <taxon>Pseudoalteromonas</taxon>
    </lineage>
</organism>
<keyword evidence="16" id="KW-1185">Reference proteome</keyword>
<dbReference type="EMBL" id="FOLO01000077">
    <property type="protein sequence ID" value="SFD63425.1"/>
    <property type="molecule type" value="Genomic_DNA"/>
</dbReference>
<evidence type="ECO:0000256" key="5">
    <source>
        <dbReference type="ARBA" id="ARBA00022692"/>
    </source>
</evidence>
<protein>
    <submittedName>
        <fullName evidence="15">Outer membrane receptor proteins, mostly Fe transport</fullName>
    </submittedName>
</protein>
<gene>
    <name evidence="15" type="ORF">SAMN02745724_05042</name>
</gene>
<evidence type="ECO:0000256" key="7">
    <source>
        <dbReference type="ARBA" id="ARBA00023077"/>
    </source>
</evidence>
<evidence type="ECO:0000256" key="1">
    <source>
        <dbReference type="ARBA" id="ARBA00004571"/>
    </source>
</evidence>
<dbReference type="STRING" id="1123010.SAMN02745724_05042"/>
<dbReference type="Gene3D" id="2.40.170.20">
    <property type="entry name" value="TonB-dependent receptor, beta-barrel domain"/>
    <property type="match status" value="1"/>
</dbReference>
<evidence type="ECO:0000256" key="3">
    <source>
        <dbReference type="ARBA" id="ARBA00022448"/>
    </source>
</evidence>
<evidence type="ECO:0000259" key="13">
    <source>
        <dbReference type="Pfam" id="PF00593"/>
    </source>
</evidence>
<dbReference type="InterPro" id="IPR000531">
    <property type="entry name" value="Beta-barrel_TonB"/>
</dbReference>
<evidence type="ECO:0000256" key="6">
    <source>
        <dbReference type="ARBA" id="ARBA00022729"/>
    </source>
</evidence>
<dbReference type="Pfam" id="PF07715">
    <property type="entry name" value="Plug"/>
    <property type="match status" value="1"/>
</dbReference>
<dbReference type="SUPFAM" id="SSF56935">
    <property type="entry name" value="Porins"/>
    <property type="match status" value="1"/>
</dbReference>
<dbReference type="PANTHER" id="PTHR30069">
    <property type="entry name" value="TONB-DEPENDENT OUTER MEMBRANE RECEPTOR"/>
    <property type="match status" value="1"/>
</dbReference>
<keyword evidence="5" id="KW-0812">Transmembrane</keyword>
<evidence type="ECO:0000256" key="11">
    <source>
        <dbReference type="RuleBase" id="RU003357"/>
    </source>
</evidence>
<dbReference type="InterPro" id="IPR039426">
    <property type="entry name" value="TonB-dep_rcpt-like"/>
</dbReference>
<dbReference type="AlphaFoldDB" id="A0A1I1TYI1"/>
<evidence type="ECO:0000256" key="2">
    <source>
        <dbReference type="ARBA" id="ARBA00008143"/>
    </source>
</evidence>
<keyword evidence="4" id="KW-1134">Transmembrane beta strand</keyword>
<comment type="subcellular location">
    <subcellularLocation>
        <location evidence="1">Cell outer membrane</location>
        <topology evidence="1">Multi-pass membrane protein</topology>
    </subcellularLocation>
</comment>
<feature type="domain" description="TonB-dependent receptor-like beta-barrel" evidence="13">
    <location>
        <begin position="348"/>
        <end position="740"/>
    </location>
</feature>
<accession>A0A1I1TYI1</accession>
<keyword evidence="8 11" id="KW-0472">Membrane</keyword>
<evidence type="ECO:0000256" key="4">
    <source>
        <dbReference type="ARBA" id="ARBA00022452"/>
    </source>
</evidence>
<proteinExistence type="inferred from homology"/>
<dbReference type="GO" id="GO:0015344">
    <property type="term" value="F:siderophore uptake transmembrane transporter activity"/>
    <property type="evidence" value="ECO:0007669"/>
    <property type="project" value="TreeGrafter"/>
</dbReference>
<dbReference type="InterPro" id="IPR036942">
    <property type="entry name" value="Beta-barrel_TonB_sf"/>
</dbReference>